<dbReference type="GO" id="GO:0003700">
    <property type="term" value="F:DNA-binding transcription factor activity"/>
    <property type="evidence" value="ECO:0007669"/>
    <property type="project" value="TreeGrafter"/>
</dbReference>
<proteinExistence type="predicted"/>
<dbReference type="PANTHER" id="PTHR30055:SF234">
    <property type="entry name" value="HTH-TYPE TRANSCRIPTIONAL REGULATOR BETI"/>
    <property type="match status" value="1"/>
</dbReference>
<feature type="region of interest" description="Disordered" evidence="6">
    <location>
        <begin position="1"/>
        <end position="30"/>
    </location>
</feature>
<dbReference type="PANTHER" id="PTHR30055">
    <property type="entry name" value="HTH-TYPE TRANSCRIPTIONAL REGULATOR RUTR"/>
    <property type="match status" value="1"/>
</dbReference>
<dbReference type="InterPro" id="IPR041669">
    <property type="entry name" value="TetR_C_15"/>
</dbReference>
<evidence type="ECO:0000256" key="1">
    <source>
        <dbReference type="ARBA" id="ARBA00022491"/>
    </source>
</evidence>
<evidence type="ECO:0000256" key="4">
    <source>
        <dbReference type="ARBA" id="ARBA00023163"/>
    </source>
</evidence>
<reference evidence="8 9" key="1">
    <citation type="submission" date="2019-07" db="EMBL/GenBank/DDBJ databases">
        <title>Genome sequencing of lignin-degrading bacterial isolates.</title>
        <authorList>
            <person name="Gladden J."/>
        </authorList>
    </citation>
    <scope>NUCLEOTIDE SEQUENCE [LARGE SCALE GENOMIC DNA]</scope>
    <source>
        <strain evidence="8 9">J11</strain>
    </source>
</reference>
<dbReference type="Pfam" id="PF17918">
    <property type="entry name" value="TetR_C_15"/>
    <property type="match status" value="1"/>
</dbReference>
<comment type="caution">
    <text evidence="8">The sequence shown here is derived from an EMBL/GenBank/DDBJ whole genome shotgun (WGS) entry which is preliminary data.</text>
</comment>
<dbReference type="AlphaFoldDB" id="A0A562BWQ5"/>
<dbReference type="Proteomes" id="UP000318141">
    <property type="component" value="Unassembled WGS sequence"/>
</dbReference>
<sequence>MHASTDEDGQLAGRGDARSENMTDDELKQEVAGGTGLAPLLLRLRRAPVRARGRVTFERILDTTARLLDEHGVERISTNLIASRAGVNIATLYKYFPNKLSVINALFEHQMRQRVADALARLPAPAATGDWRVALDAVVDGLAAARSRQPGNGALRRAMLSSPELRHIHDAMSREVAAMLAQWISQGQRVDAARAQRMARCAVEMLSALLDLAEGEDEEERARLHGEASGALKAYLAPCFEG</sequence>
<dbReference type="InterPro" id="IPR009057">
    <property type="entry name" value="Homeodomain-like_sf"/>
</dbReference>
<dbReference type="GO" id="GO:0000976">
    <property type="term" value="F:transcription cis-regulatory region binding"/>
    <property type="evidence" value="ECO:0007669"/>
    <property type="project" value="TreeGrafter"/>
</dbReference>
<dbReference type="SUPFAM" id="SSF46689">
    <property type="entry name" value="Homeodomain-like"/>
    <property type="match status" value="1"/>
</dbReference>
<evidence type="ECO:0000256" key="2">
    <source>
        <dbReference type="ARBA" id="ARBA00023015"/>
    </source>
</evidence>
<dbReference type="EMBL" id="VLJN01000001">
    <property type="protein sequence ID" value="TWG89240.1"/>
    <property type="molecule type" value="Genomic_DNA"/>
</dbReference>
<organism evidence="8 9">
    <name type="scientific">Cupriavidus gilardii J11</name>
    <dbReference type="NCBI Taxonomy" id="936133"/>
    <lineage>
        <taxon>Bacteria</taxon>
        <taxon>Pseudomonadati</taxon>
        <taxon>Pseudomonadota</taxon>
        <taxon>Betaproteobacteria</taxon>
        <taxon>Burkholderiales</taxon>
        <taxon>Burkholderiaceae</taxon>
        <taxon>Cupriavidus</taxon>
    </lineage>
</organism>
<protein>
    <submittedName>
        <fullName evidence="8">TetR family transcriptional regulator</fullName>
    </submittedName>
</protein>
<dbReference type="PROSITE" id="PS01081">
    <property type="entry name" value="HTH_TETR_1"/>
    <property type="match status" value="1"/>
</dbReference>
<evidence type="ECO:0000313" key="9">
    <source>
        <dbReference type="Proteomes" id="UP000318141"/>
    </source>
</evidence>
<evidence type="ECO:0000256" key="6">
    <source>
        <dbReference type="SAM" id="MobiDB-lite"/>
    </source>
</evidence>
<dbReference type="InterPro" id="IPR050109">
    <property type="entry name" value="HTH-type_TetR-like_transc_reg"/>
</dbReference>
<feature type="domain" description="HTH tetR-type" evidence="7">
    <location>
        <begin position="54"/>
        <end position="114"/>
    </location>
</feature>
<keyword evidence="9" id="KW-1185">Reference proteome</keyword>
<feature type="compositionally biased region" description="Basic and acidic residues" evidence="6">
    <location>
        <begin position="15"/>
        <end position="29"/>
    </location>
</feature>
<feature type="DNA-binding region" description="H-T-H motif" evidence="5">
    <location>
        <begin position="77"/>
        <end position="96"/>
    </location>
</feature>
<dbReference type="OrthoDB" id="9816320at2"/>
<dbReference type="PRINTS" id="PR00455">
    <property type="entry name" value="HTHTETR"/>
</dbReference>
<keyword evidence="1" id="KW-0678">Repressor</keyword>
<gene>
    <name evidence="8" type="ORF">L602_000100001300</name>
</gene>
<dbReference type="Gene3D" id="1.10.357.10">
    <property type="entry name" value="Tetracycline Repressor, domain 2"/>
    <property type="match status" value="1"/>
</dbReference>
<name>A0A562BWQ5_9BURK</name>
<dbReference type="PROSITE" id="PS50977">
    <property type="entry name" value="HTH_TETR_2"/>
    <property type="match status" value="1"/>
</dbReference>
<keyword evidence="3 5" id="KW-0238">DNA-binding</keyword>
<dbReference type="Pfam" id="PF00440">
    <property type="entry name" value="TetR_N"/>
    <property type="match status" value="1"/>
</dbReference>
<dbReference type="InterPro" id="IPR001647">
    <property type="entry name" value="HTH_TetR"/>
</dbReference>
<keyword evidence="4" id="KW-0804">Transcription</keyword>
<evidence type="ECO:0000259" key="7">
    <source>
        <dbReference type="PROSITE" id="PS50977"/>
    </source>
</evidence>
<dbReference type="InterPro" id="IPR023772">
    <property type="entry name" value="DNA-bd_HTH_TetR-type_CS"/>
</dbReference>
<accession>A0A562BWQ5</accession>
<evidence type="ECO:0000313" key="8">
    <source>
        <dbReference type="EMBL" id="TWG89240.1"/>
    </source>
</evidence>
<evidence type="ECO:0000256" key="3">
    <source>
        <dbReference type="ARBA" id="ARBA00023125"/>
    </source>
</evidence>
<keyword evidence="2" id="KW-0805">Transcription regulation</keyword>
<evidence type="ECO:0000256" key="5">
    <source>
        <dbReference type="PROSITE-ProRule" id="PRU00335"/>
    </source>
</evidence>